<evidence type="ECO:0000256" key="1">
    <source>
        <dbReference type="SAM" id="MobiDB-lite"/>
    </source>
</evidence>
<evidence type="ECO:0000313" key="4">
    <source>
        <dbReference type="Proteomes" id="UP000663760"/>
    </source>
</evidence>
<gene>
    <name evidence="2" type="ORF">SI7747_11014966</name>
    <name evidence="3" type="ORF">SI8410_11016120</name>
</gene>
<dbReference type="EMBL" id="LR743598">
    <property type="protein sequence ID" value="CAA2629328.1"/>
    <property type="molecule type" value="Genomic_DNA"/>
</dbReference>
<dbReference type="AlphaFoldDB" id="A0A7I8L6N7"/>
<evidence type="ECO:0000313" key="2">
    <source>
        <dbReference type="EMBL" id="CAA2629328.1"/>
    </source>
</evidence>
<accession>A0A7I8L6N7</accession>
<protein>
    <submittedName>
        <fullName evidence="3">Uncharacterized protein</fullName>
    </submittedName>
</protein>
<name>A0A7I8L6N7_SPIIN</name>
<dbReference type="Proteomes" id="UP000663760">
    <property type="component" value="Chromosome 11"/>
</dbReference>
<evidence type="ECO:0000313" key="3">
    <source>
        <dbReference type="EMBL" id="CAA7405442.1"/>
    </source>
</evidence>
<proteinExistence type="predicted"/>
<feature type="compositionally biased region" description="Polar residues" evidence="1">
    <location>
        <begin position="1"/>
        <end position="14"/>
    </location>
</feature>
<reference evidence="3" key="1">
    <citation type="submission" date="2020-02" db="EMBL/GenBank/DDBJ databases">
        <authorList>
            <person name="Scholz U."/>
            <person name="Mascher M."/>
            <person name="Fiebig A."/>
        </authorList>
    </citation>
    <scope>NUCLEOTIDE SEQUENCE</scope>
</reference>
<organism evidence="3 4">
    <name type="scientific">Spirodela intermedia</name>
    <name type="common">Intermediate duckweed</name>
    <dbReference type="NCBI Taxonomy" id="51605"/>
    <lineage>
        <taxon>Eukaryota</taxon>
        <taxon>Viridiplantae</taxon>
        <taxon>Streptophyta</taxon>
        <taxon>Embryophyta</taxon>
        <taxon>Tracheophyta</taxon>
        <taxon>Spermatophyta</taxon>
        <taxon>Magnoliopsida</taxon>
        <taxon>Liliopsida</taxon>
        <taxon>Araceae</taxon>
        <taxon>Lemnoideae</taxon>
        <taxon>Spirodela</taxon>
    </lineage>
</organism>
<dbReference type="EMBL" id="LR746274">
    <property type="protein sequence ID" value="CAA7405442.1"/>
    <property type="molecule type" value="Genomic_DNA"/>
</dbReference>
<feature type="compositionally biased region" description="Basic residues" evidence="1">
    <location>
        <begin position="18"/>
        <end position="37"/>
    </location>
</feature>
<sequence length="85" mass="10575">MKIYSPTSRNPNKNQESKRRRQKKSFYRARANQKRQNAKLTRPCHPAPLPPRRRYLRLSRRRRKKIQRERRKVTIISQLYLYILK</sequence>
<feature type="region of interest" description="Disordered" evidence="1">
    <location>
        <begin position="1"/>
        <end position="51"/>
    </location>
</feature>
<keyword evidence="4" id="KW-1185">Reference proteome</keyword>